<dbReference type="PATRIC" id="fig|65700.7.peg.842"/>
<dbReference type="InterPro" id="IPR051220">
    <property type="entry name" value="TFA_Chaperone"/>
</dbReference>
<proteinExistence type="predicted"/>
<evidence type="ECO:0000313" key="3">
    <source>
        <dbReference type="Proteomes" id="UP000033924"/>
    </source>
</evidence>
<reference evidence="4" key="2">
    <citation type="submission" date="2016-01" db="EMBL/GenBank/DDBJ databases">
        <authorList>
            <person name="Shapiro L."/>
        </authorList>
    </citation>
    <scope>NUCLEOTIDE SEQUENCE [LARGE SCALE GENOMIC DNA]</scope>
    <source>
        <strain evidence="4">MDcuke</strain>
    </source>
</reference>
<name>A0A0M2KBR6_9GAMM</name>
<dbReference type="AlphaFoldDB" id="A0A0M2KBR6"/>
<keyword evidence="3" id="KW-1185">Reference proteome</keyword>
<dbReference type="PANTHER" id="PTHR34413:SF2">
    <property type="entry name" value="PROPHAGE TAIL FIBER ASSEMBLY PROTEIN HOMOLOG TFAE-RELATED"/>
    <property type="match status" value="1"/>
</dbReference>
<dbReference type="EMBL" id="JXNU01000003">
    <property type="protein sequence ID" value="KKF34688.1"/>
    <property type="molecule type" value="Genomic_DNA"/>
</dbReference>
<dbReference type="Proteomes" id="UP000264980">
    <property type="component" value="Chromosome"/>
</dbReference>
<dbReference type="PANTHER" id="PTHR34413">
    <property type="entry name" value="PROPHAGE TAIL FIBER ASSEMBLY PROTEIN HOMOLOG TFAE-RELATED-RELATED"/>
    <property type="match status" value="1"/>
</dbReference>
<reference evidence="1" key="3">
    <citation type="submission" date="2016-01" db="EMBL/GenBank/DDBJ databases">
        <authorList>
            <person name="Oliw E.H."/>
        </authorList>
    </citation>
    <scope>NUCLEOTIDE SEQUENCE [LARGE SCALE GENOMIC DNA]</scope>
    <source>
        <strain evidence="1">MDcuke</strain>
    </source>
</reference>
<reference evidence="2 3" key="1">
    <citation type="submission" date="2015-01" db="EMBL/GenBank/DDBJ databases">
        <title>Erwinia tracheiphila.</title>
        <authorList>
            <person name="Shapiro L.R."/>
        </authorList>
    </citation>
    <scope>NUCLEOTIDE SEQUENCE [LARGE SCALE GENOMIC DNA]</scope>
    <source>
        <strain evidence="2 3">BuffGH</strain>
    </source>
</reference>
<dbReference type="Pfam" id="PF02413">
    <property type="entry name" value="Caudo_TAP"/>
    <property type="match status" value="1"/>
</dbReference>
<gene>
    <name evidence="1" type="ORF">AV903_07045</name>
    <name evidence="2" type="ORF">SY86_03330</name>
</gene>
<accession>A0A0M2KBR6</accession>
<evidence type="ECO:0000313" key="2">
    <source>
        <dbReference type="EMBL" id="KKF34688.1"/>
    </source>
</evidence>
<dbReference type="Proteomes" id="UP000033924">
    <property type="component" value="Unassembled WGS sequence"/>
</dbReference>
<dbReference type="InterPro" id="IPR003458">
    <property type="entry name" value="Phage_T4_Gp38_tail_assem"/>
</dbReference>
<protein>
    <submittedName>
        <fullName evidence="2">Phage tail protein</fullName>
    </submittedName>
</protein>
<evidence type="ECO:0000313" key="1">
    <source>
        <dbReference type="EMBL" id="AXF75873.1"/>
    </source>
</evidence>
<evidence type="ECO:0000313" key="4">
    <source>
        <dbReference type="Proteomes" id="UP000264980"/>
    </source>
</evidence>
<sequence>MTFKMSDNAQTIKVFNLRADTNEFIGVGDAYIAPHTGLPANCTEIAPPTIPVDHAAIFDETKQSRLLAEDHRGVTVYDIASGASTIIDSLGPLPENVVTTAPSGQYEKWDGKAWVKDAEAEKKALLTESTLRQSQLITDARQVIGEWQTALMLGSISDVNKTKLQIWLDYIEVLKNVDLSKPEWPEKPEQ</sequence>
<organism evidence="2 3">
    <name type="scientific">Erwinia tracheiphila</name>
    <dbReference type="NCBI Taxonomy" id="65700"/>
    <lineage>
        <taxon>Bacteria</taxon>
        <taxon>Pseudomonadati</taxon>
        <taxon>Pseudomonadota</taxon>
        <taxon>Gammaproteobacteria</taxon>
        <taxon>Enterobacterales</taxon>
        <taxon>Erwiniaceae</taxon>
        <taxon>Erwinia</taxon>
    </lineage>
</organism>
<dbReference type="RefSeq" id="WP_040465250.1">
    <property type="nucleotide sequence ID" value="NZ_CP013970.1"/>
</dbReference>
<dbReference type="EMBL" id="CP013970">
    <property type="protein sequence ID" value="AXF75873.1"/>
    <property type="molecule type" value="Genomic_DNA"/>
</dbReference>